<reference evidence="2 3" key="1">
    <citation type="submission" date="2023-01" db="EMBL/GenBank/DDBJ databases">
        <title>Psychroserpens ponticola sp. nov., isolated from seawater.</title>
        <authorList>
            <person name="Kristyanto S."/>
            <person name="Jung J."/>
            <person name="Kim J.M."/>
            <person name="Jeon C.O."/>
        </authorList>
    </citation>
    <scope>NUCLEOTIDE SEQUENCE [LARGE SCALE GENOMIC DNA]</scope>
    <source>
        <strain evidence="2 3">MSW6</strain>
    </source>
</reference>
<gene>
    <name evidence="2" type="ORF">MUN68_014125</name>
</gene>
<protein>
    <recommendedName>
        <fullName evidence="4">DUF1440 domain-containing protein</fullName>
    </recommendedName>
</protein>
<accession>A0ABY7RVN3</accession>
<feature type="transmembrane region" description="Helical" evidence="1">
    <location>
        <begin position="79"/>
        <end position="99"/>
    </location>
</feature>
<keyword evidence="1" id="KW-1133">Transmembrane helix</keyword>
<keyword evidence="1" id="KW-0472">Membrane</keyword>
<sequence length="141" mass="15370">MKTINWKQAILAGFLGTILFDLLGLLITGNWWDIPSILGAKTGLGLMYGVIGHYSNGILLAILFAGIAPSLWGPKWARAITFVVGETVALVWLFMLPLLGAGVAGIDMDPMMPIITLVRHLAYAIPLIFFIQYDQKTLIGK</sequence>
<evidence type="ECO:0000313" key="2">
    <source>
        <dbReference type="EMBL" id="WCO01193.1"/>
    </source>
</evidence>
<evidence type="ECO:0008006" key="4">
    <source>
        <dbReference type="Google" id="ProtNLM"/>
    </source>
</evidence>
<keyword evidence="3" id="KW-1185">Reference proteome</keyword>
<feature type="transmembrane region" description="Helical" evidence="1">
    <location>
        <begin position="111"/>
        <end position="131"/>
    </location>
</feature>
<name>A0ABY7RVN3_9FLAO</name>
<dbReference type="Proteomes" id="UP001202717">
    <property type="component" value="Chromosome"/>
</dbReference>
<organism evidence="2 3">
    <name type="scientific">Psychroserpens ponticola</name>
    <dbReference type="NCBI Taxonomy" id="2932268"/>
    <lineage>
        <taxon>Bacteria</taxon>
        <taxon>Pseudomonadati</taxon>
        <taxon>Bacteroidota</taxon>
        <taxon>Flavobacteriia</taxon>
        <taxon>Flavobacteriales</taxon>
        <taxon>Flavobacteriaceae</taxon>
        <taxon>Psychroserpens</taxon>
    </lineage>
</organism>
<feature type="transmembrane region" description="Helical" evidence="1">
    <location>
        <begin position="44"/>
        <end position="67"/>
    </location>
</feature>
<evidence type="ECO:0000313" key="3">
    <source>
        <dbReference type="Proteomes" id="UP001202717"/>
    </source>
</evidence>
<feature type="transmembrane region" description="Helical" evidence="1">
    <location>
        <begin position="9"/>
        <end position="32"/>
    </location>
</feature>
<keyword evidence="1" id="KW-0812">Transmembrane</keyword>
<dbReference type="RefSeq" id="WP_249993863.1">
    <property type="nucleotide sequence ID" value="NZ_CP116221.1"/>
</dbReference>
<proteinExistence type="predicted"/>
<dbReference type="EMBL" id="CP116221">
    <property type="protein sequence ID" value="WCO01193.1"/>
    <property type="molecule type" value="Genomic_DNA"/>
</dbReference>
<evidence type="ECO:0000256" key="1">
    <source>
        <dbReference type="SAM" id="Phobius"/>
    </source>
</evidence>